<evidence type="ECO:0008006" key="4">
    <source>
        <dbReference type="Google" id="ProtNLM"/>
    </source>
</evidence>
<name>A0A9D1XJU9_9FIRM</name>
<gene>
    <name evidence="2" type="ORF">H9980_02710</name>
</gene>
<sequence length="162" mass="18417">MYLGIYDNQWIVETAISFMSGVIFGYFLVQLVISKILGKLNKNNTQYHIKIFLGLGGICFLILYFANDIILALLMMAIISTIIMIPYYIFSGLQNNYIDQLNLHDNRATVLSIFNMGNNILSICSFVFLSIITNVNGLNTFLIVGVFYLLIAICYKNVDLER</sequence>
<dbReference type="InterPro" id="IPR036259">
    <property type="entry name" value="MFS_trans_sf"/>
</dbReference>
<reference evidence="2" key="2">
    <citation type="submission" date="2021-04" db="EMBL/GenBank/DDBJ databases">
        <authorList>
            <person name="Gilroy R."/>
        </authorList>
    </citation>
    <scope>NUCLEOTIDE SEQUENCE</scope>
    <source>
        <strain evidence="2">ChiGjej1B1-14440</strain>
    </source>
</reference>
<feature type="transmembrane region" description="Helical" evidence="1">
    <location>
        <begin position="15"/>
        <end position="37"/>
    </location>
</feature>
<protein>
    <recommendedName>
        <fullName evidence="4">MFS transporter</fullName>
    </recommendedName>
</protein>
<evidence type="ECO:0000256" key="1">
    <source>
        <dbReference type="SAM" id="Phobius"/>
    </source>
</evidence>
<reference evidence="2" key="1">
    <citation type="journal article" date="2021" name="PeerJ">
        <title>Extensive microbial diversity within the chicken gut microbiome revealed by metagenomics and culture.</title>
        <authorList>
            <person name="Gilroy R."/>
            <person name="Ravi A."/>
            <person name="Getino M."/>
            <person name="Pursley I."/>
            <person name="Horton D.L."/>
            <person name="Alikhan N.F."/>
            <person name="Baker D."/>
            <person name="Gharbi K."/>
            <person name="Hall N."/>
            <person name="Watson M."/>
            <person name="Adriaenssens E.M."/>
            <person name="Foster-Nyarko E."/>
            <person name="Jarju S."/>
            <person name="Secka A."/>
            <person name="Antonio M."/>
            <person name="Oren A."/>
            <person name="Chaudhuri R.R."/>
            <person name="La Ragione R."/>
            <person name="Hildebrand F."/>
            <person name="Pallen M.J."/>
        </authorList>
    </citation>
    <scope>NUCLEOTIDE SEQUENCE</scope>
    <source>
        <strain evidence="2">ChiGjej1B1-14440</strain>
    </source>
</reference>
<feature type="transmembrane region" description="Helical" evidence="1">
    <location>
        <begin position="110"/>
        <end position="132"/>
    </location>
</feature>
<comment type="caution">
    <text evidence="2">The sequence shown here is derived from an EMBL/GenBank/DDBJ whole genome shotgun (WGS) entry which is preliminary data.</text>
</comment>
<dbReference type="Gene3D" id="1.20.1250.20">
    <property type="entry name" value="MFS general substrate transporter like domains"/>
    <property type="match status" value="1"/>
</dbReference>
<organism evidence="2 3">
    <name type="scientific">Candidatus Erysipelatoclostridium merdavium</name>
    <dbReference type="NCBI Taxonomy" id="2838566"/>
    <lineage>
        <taxon>Bacteria</taxon>
        <taxon>Bacillati</taxon>
        <taxon>Bacillota</taxon>
        <taxon>Erysipelotrichia</taxon>
        <taxon>Erysipelotrichales</taxon>
        <taxon>Erysipelotrichales incertae sedis</taxon>
    </lineage>
</organism>
<dbReference type="EMBL" id="DXET01000070">
    <property type="protein sequence ID" value="HIX80868.1"/>
    <property type="molecule type" value="Genomic_DNA"/>
</dbReference>
<dbReference type="SUPFAM" id="SSF103473">
    <property type="entry name" value="MFS general substrate transporter"/>
    <property type="match status" value="1"/>
</dbReference>
<dbReference type="AlphaFoldDB" id="A0A9D1XJU9"/>
<keyword evidence="1" id="KW-0472">Membrane</keyword>
<keyword evidence="1" id="KW-0812">Transmembrane</keyword>
<accession>A0A9D1XJU9</accession>
<dbReference type="Proteomes" id="UP000886724">
    <property type="component" value="Unassembled WGS sequence"/>
</dbReference>
<proteinExistence type="predicted"/>
<feature type="transmembrane region" description="Helical" evidence="1">
    <location>
        <begin position="138"/>
        <end position="158"/>
    </location>
</feature>
<evidence type="ECO:0000313" key="2">
    <source>
        <dbReference type="EMBL" id="HIX80868.1"/>
    </source>
</evidence>
<feature type="transmembrane region" description="Helical" evidence="1">
    <location>
        <begin position="72"/>
        <end position="90"/>
    </location>
</feature>
<evidence type="ECO:0000313" key="3">
    <source>
        <dbReference type="Proteomes" id="UP000886724"/>
    </source>
</evidence>
<feature type="transmembrane region" description="Helical" evidence="1">
    <location>
        <begin position="49"/>
        <end position="66"/>
    </location>
</feature>
<keyword evidence="1" id="KW-1133">Transmembrane helix</keyword>